<dbReference type="PANTHER" id="PTHR10963">
    <property type="entry name" value="GLYCOSYL HYDROLASE-RELATED"/>
    <property type="match status" value="1"/>
</dbReference>
<keyword evidence="2" id="KW-0732">Signal</keyword>
<evidence type="ECO:0000313" key="4">
    <source>
        <dbReference type="EMBL" id="KAK2613056.1"/>
    </source>
</evidence>
<dbReference type="SUPFAM" id="SSF49899">
    <property type="entry name" value="Concanavalin A-like lectins/glucanases"/>
    <property type="match status" value="1"/>
</dbReference>
<evidence type="ECO:0000313" key="5">
    <source>
        <dbReference type="Proteomes" id="UP001251528"/>
    </source>
</evidence>
<evidence type="ECO:0000259" key="3">
    <source>
        <dbReference type="PROSITE" id="PS51762"/>
    </source>
</evidence>
<feature type="chain" id="PRO_5042599020" description="GH16 domain-containing protein" evidence="2">
    <location>
        <begin position="16"/>
        <end position="236"/>
    </location>
</feature>
<dbReference type="GO" id="GO:0004553">
    <property type="term" value="F:hydrolase activity, hydrolyzing O-glycosyl compounds"/>
    <property type="evidence" value="ECO:0007669"/>
    <property type="project" value="InterPro"/>
</dbReference>
<dbReference type="CDD" id="cd00413">
    <property type="entry name" value="Glyco_hydrolase_16"/>
    <property type="match status" value="1"/>
</dbReference>
<dbReference type="Proteomes" id="UP001251528">
    <property type="component" value="Unassembled WGS sequence"/>
</dbReference>
<dbReference type="PANTHER" id="PTHR10963:SF55">
    <property type="entry name" value="GLYCOSIDE HYDROLASE FAMILY 16 PROTEIN"/>
    <property type="match status" value="1"/>
</dbReference>
<dbReference type="GO" id="GO:0005975">
    <property type="term" value="P:carbohydrate metabolic process"/>
    <property type="evidence" value="ECO:0007669"/>
    <property type="project" value="InterPro"/>
</dbReference>
<dbReference type="Pfam" id="PF00722">
    <property type="entry name" value="Glyco_hydro_16"/>
    <property type="match status" value="1"/>
</dbReference>
<name>A0AAJ0CY07_9HYPO</name>
<dbReference type="InterPro" id="IPR000757">
    <property type="entry name" value="Beta-glucanase-like"/>
</dbReference>
<accession>A0AAJ0CY07</accession>
<feature type="signal peptide" evidence="2">
    <location>
        <begin position="1"/>
        <end position="15"/>
    </location>
</feature>
<dbReference type="Gene3D" id="2.60.120.200">
    <property type="match status" value="1"/>
</dbReference>
<comment type="similarity">
    <text evidence="1">Belongs to the glycosyl hydrolase 16 family.</text>
</comment>
<dbReference type="EMBL" id="JASWJB010000009">
    <property type="protein sequence ID" value="KAK2613056.1"/>
    <property type="molecule type" value="Genomic_DNA"/>
</dbReference>
<dbReference type="PROSITE" id="PS51762">
    <property type="entry name" value="GH16_2"/>
    <property type="match status" value="1"/>
</dbReference>
<dbReference type="AlphaFoldDB" id="A0AAJ0CY07"/>
<dbReference type="InterPro" id="IPR050546">
    <property type="entry name" value="Glycosyl_Hydrlase_16"/>
</dbReference>
<comment type="caution">
    <text evidence="4">The sequence shown here is derived from an EMBL/GenBank/DDBJ whole genome shotgun (WGS) entry which is preliminary data.</text>
</comment>
<keyword evidence="5" id="KW-1185">Reference proteome</keyword>
<feature type="domain" description="GH16" evidence="3">
    <location>
        <begin position="32"/>
        <end position="236"/>
    </location>
</feature>
<proteinExistence type="inferred from homology"/>
<sequence>MQLTTILLWATTVVALPQLSTRDDGPTAAQKFGWKNLVQQDNFDGTKVSSAWGIYDGPGHAGNGRRSPSAFSVKNGILTVTGTPDGTTGGMAWKKGQLYGRWETRARYTAGTSAYHPVLLLWPDKEDWPVGGEVDYSEVGDGKRQTLDFFLHYGKDNQQEHASTQLDMTQWRNYAVEWTKDHVVGYVDGKEFFRNKNRAAVPPRSMHATIQLDWFPGSGPKGAGKMEVDWIRQYAI</sequence>
<dbReference type="InterPro" id="IPR013320">
    <property type="entry name" value="ConA-like_dom_sf"/>
</dbReference>
<evidence type="ECO:0000256" key="1">
    <source>
        <dbReference type="ARBA" id="ARBA00006865"/>
    </source>
</evidence>
<reference evidence="4" key="1">
    <citation type="submission" date="2023-06" db="EMBL/GenBank/DDBJ databases">
        <title>Conoideocrella luteorostrata (Hypocreales: Clavicipitaceae), a potential biocontrol fungus for elongate hemlock scale in United States Christmas tree production areas.</title>
        <authorList>
            <person name="Barrett H."/>
            <person name="Lovett B."/>
            <person name="Macias A.M."/>
            <person name="Stajich J.E."/>
            <person name="Kasson M.T."/>
        </authorList>
    </citation>
    <scope>NUCLEOTIDE SEQUENCE</scope>
    <source>
        <strain evidence="4">ARSEF 14590</strain>
    </source>
</reference>
<gene>
    <name evidence="4" type="ORF">QQS21_000985</name>
</gene>
<organism evidence="4 5">
    <name type="scientific">Conoideocrella luteorostrata</name>
    <dbReference type="NCBI Taxonomy" id="1105319"/>
    <lineage>
        <taxon>Eukaryota</taxon>
        <taxon>Fungi</taxon>
        <taxon>Dikarya</taxon>
        <taxon>Ascomycota</taxon>
        <taxon>Pezizomycotina</taxon>
        <taxon>Sordariomycetes</taxon>
        <taxon>Hypocreomycetidae</taxon>
        <taxon>Hypocreales</taxon>
        <taxon>Clavicipitaceae</taxon>
        <taxon>Conoideocrella</taxon>
    </lineage>
</organism>
<protein>
    <recommendedName>
        <fullName evidence="3">GH16 domain-containing protein</fullName>
    </recommendedName>
</protein>
<evidence type="ECO:0000256" key="2">
    <source>
        <dbReference type="SAM" id="SignalP"/>
    </source>
</evidence>